<accession>A0A4S4EI74</accession>
<proteinExistence type="predicted"/>
<sequence length="244" mass="27513">MENRGKGNPRRHDEPEKTAPKNIGMFKGRNSISTRPIEGSPKGLTITQIETKCTWTRVLEWEKTSGWIKIRLLESLSQSYSESKISSNPKSIEARLLLGLAGKEVEMSMEESAKKTSRPQLVKLDKALKLAEKWVNNMTKSTEDKSTEVQLEARPARLGLGATVPRQSKVVGPLNDPVERKLHAKLDVGKRKAAKSREEFKHDSKEEDNDDEENLESRTNLFAKKRVVPLASSLQAKKKQKKQS</sequence>
<feature type="region of interest" description="Disordered" evidence="1">
    <location>
        <begin position="168"/>
        <end position="224"/>
    </location>
</feature>
<organism evidence="2 3">
    <name type="scientific">Camellia sinensis var. sinensis</name>
    <name type="common">China tea</name>
    <dbReference type="NCBI Taxonomy" id="542762"/>
    <lineage>
        <taxon>Eukaryota</taxon>
        <taxon>Viridiplantae</taxon>
        <taxon>Streptophyta</taxon>
        <taxon>Embryophyta</taxon>
        <taxon>Tracheophyta</taxon>
        <taxon>Spermatophyta</taxon>
        <taxon>Magnoliopsida</taxon>
        <taxon>eudicotyledons</taxon>
        <taxon>Gunneridae</taxon>
        <taxon>Pentapetalae</taxon>
        <taxon>asterids</taxon>
        <taxon>Ericales</taxon>
        <taxon>Theaceae</taxon>
        <taxon>Camellia</taxon>
    </lineage>
</organism>
<dbReference type="InterPro" id="IPR021641">
    <property type="entry name" value="DUF3245"/>
</dbReference>
<dbReference type="EMBL" id="SDRB02004196">
    <property type="protein sequence ID" value="THG16210.1"/>
    <property type="molecule type" value="Genomic_DNA"/>
</dbReference>
<evidence type="ECO:0000313" key="3">
    <source>
        <dbReference type="Proteomes" id="UP000306102"/>
    </source>
</evidence>
<dbReference type="PANTHER" id="PTHR35741:SF1">
    <property type="entry name" value="FACTOR CWC22-LIKE PROTEIN, PUTATIVE (DUF3245)-RELATED"/>
    <property type="match status" value="1"/>
</dbReference>
<dbReference type="Pfam" id="PF11595">
    <property type="entry name" value="DUF3245"/>
    <property type="match status" value="1"/>
</dbReference>
<keyword evidence="3" id="KW-1185">Reference proteome</keyword>
<evidence type="ECO:0000313" key="2">
    <source>
        <dbReference type="EMBL" id="THG16210.1"/>
    </source>
</evidence>
<feature type="compositionally biased region" description="Basic and acidic residues" evidence="1">
    <location>
        <begin position="177"/>
        <end position="205"/>
    </location>
</feature>
<feature type="compositionally biased region" description="Basic and acidic residues" evidence="1">
    <location>
        <begin position="1"/>
        <end position="19"/>
    </location>
</feature>
<comment type="caution">
    <text evidence="2">The sequence shown here is derived from an EMBL/GenBank/DDBJ whole genome shotgun (WGS) entry which is preliminary data.</text>
</comment>
<protein>
    <submittedName>
        <fullName evidence="2">Uncharacterized protein</fullName>
    </submittedName>
</protein>
<evidence type="ECO:0000256" key="1">
    <source>
        <dbReference type="SAM" id="MobiDB-lite"/>
    </source>
</evidence>
<dbReference type="PANTHER" id="PTHR35741">
    <property type="entry name" value="FACTOR CWC22-LIKE PROTEIN, PUTATIVE (DUF3245)-RELATED"/>
    <property type="match status" value="1"/>
</dbReference>
<gene>
    <name evidence="2" type="ORF">TEA_008569</name>
</gene>
<name>A0A4S4EI74_CAMSN</name>
<dbReference type="Proteomes" id="UP000306102">
    <property type="component" value="Unassembled WGS sequence"/>
</dbReference>
<dbReference type="AlphaFoldDB" id="A0A4S4EI74"/>
<feature type="region of interest" description="Disordered" evidence="1">
    <location>
        <begin position="1"/>
        <end position="41"/>
    </location>
</feature>
<reference evidence="2 3" key="1">
    <citation type="journal article" date="2018" name="Proc. Natl. Acad. Sci. U.S.A.">
        <title>Draft genome sequence of Camellia sinensis var. sinensis provides insights into the evolution of the tea genome and tea quality.</title>
        <authorList>
            <person name="Wei C."/>
            <person name="Yang H."/>
            <person name="Wang S."/>
            <person name="Zhao J."/>
            <person name="Liu C."/>
            <person name="Gao L."/>
            <person name="Xia E."/>
            <person name="Lu Y."/>
            <person name="Tai Y."/>
            <person name="She G."/>
            <person name="Sun J."/>
            <person name="Cao H."/>
            <person name="Tong W."/>
            <person name="Gao Q."/>
            <person name="Li Y."/>
            <person name="Deng W."/>
            <person name="Jiang X."/>
            <person name="Wang W."/>
            <person name="Chen Q."/>
            <person name="Zhang S."/>
            <person name="Li H."/>
            <person name="Wu J."/>
            <person name="Wang P."/>
            <person name="Li P."/>
            <person name="Shi C."/>
            <person name="Zheng F."/>
            <person name="Jian J."/>
            <person name="Huang B."/>
            <person name="Shan D."/>
            <person name="Shi M."/>
            <person name="Fang C."/>
            <person name="Yue Y."/>
            <person name="Li F."/>
            <person name="Li D."/>
            <person name="Wei S."/>
            <person name="Han B."/>
            <person name="Jiang C."/>
            <person name="Yin Y."/>
            <person name="Xia T."/>
            <person name="Zhang Z."/>
            <person name="Bennetzen J.L."/>
            <person name="Zhao S."/>
            <person name="Wan X."/>
        </authorList>
    </citation>
    <scope>NUCLEOTIDE SEQUENCE [LARGE SCALE GENOMIC DNA]</scope>
    <source>
        <strain evidence="3">cv. Shuchazao</strain>
        <tissue evidence="2">Leaf</tissue>
    </source>
</reference>
<dbReference type="STRING" id="542762.A0A4S4EI74"/>